<dbReference type="GeneTree" id="ENSGT01090000260200"/>
<feature type="region of interest" description="Disordered" evidence="1">
    <location>
        <begin position="1"/>
        <end position="23"/>
    </location>
</feature>
<sequence length="56" mass="6182">MAATKRINKELQDLTKDPPSTCSAGPVGDDLFHWQSTIMGPKEPATSWMRCLLCGF</sequence>
<evidence type="ECO:0000313" key="4">
    <source>
        <dbReference type="Proteomes" id="UP000261360"/>
    </source>
</evidence>
<reference evidence="3" key="1">
    <citation type="submission" date="2025-08" db="UniProtKB">
        <authorList>
            <consortium name="Ensembl"/>
        </authorList>
    </citation>
    <scope>IDENTIFICATION</scope>
</reference>
<dbReference type="AlphaFoldDB" id="A0A3B4WH12"/>
<name>A0A3B4WH12_SERLL</name>
<dbReference type="PROSITE" id="PS50127">
    <property type="entry name" value="UBC_2"/>
    <property type="match status" value="1"/>
</dbReference>
<dbReference type="InterPro" id="IPR000608">
    <property type="entry name" value="UBC"/>
</dbReference>
<feature type="domain" description="UBC core" evidence="2">
    <location>
        <begin position="2"/>
        <end position="56"/>
    </location>
</feature>
<dbReference type="InterPro" id="IPR016135">
    <property type="entry name" value="UBQ-conjugating_enzyme/RWD"/>
</dbReference>
<feature type="compositionally biased region" description="Basic and acidic residues" evidence="1">
    <location>
        <begin position="7"/>
        <end position="16"/>
    </location>
</feature>
<dbReference type="Gene3D" id="3.10.110.10">
    <property type="entry name" value="Ubiquitin Conjugating Enzyme"/>
    <property type="match status" value="1"/>
</dbReference>
<evidence type="ECO:0000256" key="1">
    <source>
        <dbReference type="SAM" id="MobiDB-lite"/>
    </source>
</evidence>
<protein>
    <recommendedName>
        <fullName evidence="2">UBC core domain-containing protein</fullName>
    </recommendedName>
</protein>
<proteinExistence type="predicted"/>
<dbReference type="Proteomes" id="UP000261360">
    <property type="component" value="Unplaced"/>
</dbReference>
<organism evidence="3 4">
    <name type="scientific">Seriola lalandi dorsalis</name>
    <dbReference type="NCBI Taxonomy" id="1841481"/>
    <lineage>
        <taxon>Eukaryota</taxon>
        <taxon>Metazoa</taxon>
        <taxon>Chordata</taxon>
        <taxon>Craniata</taxon>
        <taxon>Vertebrata</taxon>
        <taxon>Euteleostomi</taxon>
        <taxon>Actinopterygii</taxon>
        <taxon>Neopterygii</taxon>
        <taxon>Teleostei</taxon>
        <taxon>Neoteleostei</taxon>
        <taxon>Acanthomorphata</taxon>
        <taxon>Carangaria</taxon>
        <taxon>Carangiformes</taxon>
        <taxon>Carangidae</taxon>
        <taxon>Seriola</taxon>
    </lineage>
</organism>
<dbReference type="SUPFAM" id="SSF54495">
    <property type="entry name" value="UBC-like"/>
    <property type="match status" value="1"/>
</dbReference>
<dbReference type="Ensembl" id="ENSSLDT00000003332.1">
    <property type="protein sequence ID" value="ENSSLDP00000003220.1"/>
    <property type="gene ID" value="ENSSLDG00000002544.1"/>
</dbReference>
<evidence type="ECO:0000313" key="3">
    <source>
        <dbReference type="Ensembl" id="ENSSLDP00000003220.1"/>
    </source>
</evidence>
<dbReference type="Pfam" id="PF00179">
    <property type="entry name" value="UQ_con"/>
    <property type="match status" value="1"/>
</dbReference>
<evidence type="ECO:0000259" key="2">
    <source>
        <dbReference type="PROSITE" id="PS50127"/>
    </source>
</evidence>
<keyword evidence="4" id="KW-1185">Reference proteome</keyword>
<accession>A0A3B4WH12</accession>
<reference evidence="3" key="2">
    <citation type="submission" date="2025-09" db="UniProtKB">
        <authorList>
            <consortium name="Ensembl"/>
        </authorList>
    </citation>
    <scope>IDENTIFICATION</scope>
</reference>
<dbReference type="STRING" id="1841481.ENSSLDP00000003220"/>